<dbReference type="InterPro" id="IPR027396">
    <property type="entry name" value="DsrEFH-like"/>
</dbReference>
<organism evidence="2 3">
    <name type="scientific">Desulfomonile tiedjei</name>
    <dbReference type="NCBI Taxonomy" id="2358"/>
    <lineage>
        <taxon>Bacteria</taxon>
        <taxon>Pseudomonadati</taxon>
        <taxon>Thermodesulfobacteriota</taxon>
        <taxon>Desulfomonilia</taxon>
        <taxon>Desulfomonilales</taxon>
        <taxon>Desulfomonilaceae</taxon>
        <taxon>Desulfomonile</taxon>
    </lineage>
</organism>
<gene>
    <name evidence="2" type="ORF">HY912_21720</name>
</gene>
<dbReference type="Proteomes" id="UP000807825">
    <property type="component" value="Unassembled WGS sequence"/>
</dbReference>
<evidence type="ECO:0000313" key="2">
    <source>
        <dbReference type="EMBL" id="MBI5252122.1"/>
    </source>
</evidence>
<dbReference type="Pfam" id="PF13686">
    <property type="entry name" value="DrsE_2"/>
    <property type="match status" value="1"/>
</dbReference>
<accession>A0A9D6V5V7</accession>
<reference evidence="2" key="1">
    <citation type="submission" date="2020-07" db="EMBL/GenBank/DDBJ databases">
        <title>Huge and variable diversity of episymbiotic CPR bacteria and DPANN archaea in groundwater ecosystems.</title>
        <authorList>
            <person name="He C.Y."/>
            <person name="Keren R."/>
            <person name="Whittaker M."/>
            <person name="Farag I.F."/>
            <person name="Doudna J."/>
            <person name="Cate J.H.D."/>
            <person name="Banfield J.F."/>
        </authorList>
    </citation>
    <scope>NUCLEOTIDE SEQUENCE</scope>
    <source>
        <strain evidence="2">NC_groundwater_1664_Pr3_B-0.1um_52_9</strain>
    </source>
</reference>
<dbReference type="PANTHER" id="PTHR34655">
    <property type="entry name" value="CONSERVED WITHIN P. AEROPHILUM"/>
    <property type="match status" value="1"/>
</dbReference>
<feature type="transmembrane region" description="Helical" evidence="1">
    <location>
        <begin position="39"/>
        <end position="63"/>
    </location>
</feature>
<proteinExistence type="predicted"/>
<keyword evidence="1" id="KW-0472">Membrane</keyword>
<keyword evidence="1" id="KW-1133">Transmembrane helix</keyword>
<dbReference type="PANTHER" id="PTHR34655:SF2">
    <property type="entry name" value="PEROXIREDOXIN FAMILY PROTEIN"/>
    <property type="match status" value="1"/>
</dbReference>
<keyword evidence="1" id="KW-0812">Transmembrane</keyword>
<comment type="caution">
    <text evidence="2">The sequence shown here is derived from an EMBL/GenBank/DDBJ whole genome shotgun (WGS) entry which is preliminary data.</text>
</comment>
<dbReference type="SUPFAM" id="SSF75169">
    <property type="entry name" value="DsrEFH-like"/>
    <property type="match status" value="1"/>
</dbReference>
<sequence>MSADLAIQLSELKQKVEQMEPGKQNKLAMVVFSGDLDKLLAAMIIATGAAAMGMKVVQFFTFWGTAALRNPGAEANGKDFMSKMFGWMLPNGRNKVKLSKMNMGGMGTVMMKNLMKKKNAPSLDQLFDIAAQLGVEIKICEMSMDLMGFKHEEMIDYPNLEYVGVATFLAHARESTNQLFI</sequence>
<dbReference type="EMBL" id="JACRDE010000568">
    <property type="protein sequence ID" value="MBI5252122.1"/>
    <property type="molecule type" value="Genomic_DNA"/>
</dbReference>
<dbReference type="AlphaFoldDB" id="A0A9D6V5V7"/>
<name>A0A9D6V5V7_9BACT</name>
<evidence type="ECO:0000313" key="3">
    <source>
        <dbReference type="Proteomes" id="UP000807825"/>
    </source>
</evidence>
<protein>
    <submittedName>
        <fullName evidence="2">DsrE/DsrF/DrsH-like family protein</fullName>
    </submittedName>
</protein>
<dbReference type="InterPro" id="IPR032836">
    <property type="entry name" value="DsrE2-like"/>
</dbReference>
<dbReference type="Gene3D" id="3.40.1260.10">
    <property type="entry name" value="DsrEFH-like"/>
    <property type="match status" value="1"/>
</dbReference>
<evidence type="ECO:0000256" key="1">
    <source>
        <dbReference type="SAM" id="Phobius"/>
    </source>
</evidence>